<dbReference type="SUPFAM" id="SSF56349">
    <property type="entry name" value="DNA breaking-rejoining enzymes"/>
    <property type="match status" value="1"/>
</dbReference>
<dbReference type="PROSITE" id="PS51898">
    <property type="entry name" value="TYR_RECOMBINASE"/>
    <property type="match status" value="1"/>
</dbReference>
<dbReference type="Proteomes" id="UP000235081">
    <property type="component" value="Unassembled WGS sequence"/>
</dbReference>
<gene>
    <name evidence="3" type="ORF">CEN46_01635</name>
</gene>
<dbReference type="EMBL" id="NMQE01000037">
    <property type="protein sequence ID" value="PMB27371.1"/>
    <property type="molecule type" value="Genomic_DNA"/>
</dbReference>
<evidence type="ECO:0000256" key="1">
    <source>
        <dbReference type="ARBA" id="ARBA00023172"/>
    </source>
</evidence>
<dbReference type="Pfam" id="PF00589">
    <property type="entry name" value="Phage_integrase"/>
    <property type="match status" value="1"/>
</dbReference>
<dbReference type="GO" id="GO:0003677">
    <property type="term" value="F:DNA binding"/>
    <property type="evidence" value="ECO:0007669"/>
    <property type="project" value="InterPro"/>
</dbReference>
<feature type="domain" description="Tyr recombinase" evidence="2">
    <location>
        <begin position="131"/>
        <end position="314"/>
    </location>
</feature>
<dbReference type="InterPro" id="IPR011010">
    <property type="entry name" value="DNA_brk_join_enz"/>
</dbReference>
<dbReference type="InterPro" id="IPR013762">
    <property type="entry name" value="Integrase-like_cat_sf"/>
</dbReference>
<dbReference type="AlphaFoldDB" id="A0A2N6LNX0"/>
<accession>A0A2N6LNX0</accession>
<proteinExistence type="predicted"/>
<comment type="caution">
    <text evidence="3">The sequence shown here is derived from an EMBL/GenBank/DDBJ whole genome shotgun (WGS) entry which is preliminary data.</text>
</comment>
<dbReference type="CDD" id="cd00397">
    <property type="entry name" value="DNA_BRE_C"/>
    <property type="match status" value="1"/>
</dbReference>
<evidence type="ECO:0000259" key="2">
    <source>
        <dbReference type="PROSITE" id="PS51898"/>
    </source>
</evidence>
<sequence>MNTSAAADFNFNPDSLALTEPVPLTLHPAEVYLNSLGEGSRRTMREALNAIARLLTADTCDASTLDWSKLRYQHTALVRSVLMSKYSPAMANKMLCGLRRTLKEAWRLGLMSLEEYGRATDIGSVRGKSLLKGRALAASEISTLWENCIKDNSNLGIRDAALLAVLMVGLRRSEVVHLDLSDFRPRSRSLTIRETKGNKERIVYLTETGVQAVQDWLKVRKKEPGPLFYSLNKGQQVIPRRMSEQGILRALQRRGERAGVENFTPHDFRRTFIGNLLDAGADIVTVSKLAGHASPNTTSKYDRRSEEAKKRAIDLLDIALKSTTNNSSQAACANLSKQQKQPRTKKVQATPSNLKCPGCKSKELQKNGFQVLADGLKHQRFRCKSCGYVFTPLLSVPN</sequence>
<evidence type="ECO:0000313" key="3">
    <source>
        <dbReference type="EMBL" id="PMB27371.1"/>
    </source>
</evidence>
<keyword evidence="1" id="KW-0233">DNA recombination</keyword>
<evidence type="ECO:0000313" key="4">
    <source>
        <dbReference type="Proteomes" id="UP000235081"/>
    </source>
</evidence>
<dbReference type="InterPro" id="IPR050090">
    <property type="entry name" value="Tyrosine_recombinase_XerCD"/>
</dbReference>
<dbReference type="PANTHER" id="PTHR30349:SF81">
    <property type="entry name" value="TYROSINE RECOMBINASE XERC"/>
    <property type="match status" value="1"/>
</dbReference>
<dbReference type="GO" id="GO:0015074">
    <property type="term" value="P:DNA integration"/>
    <property type="evidence" value="ECO:0007669"/>
    <property type="project" value="InterPro"/>
</dbReference>
<dbReference type="PANTHER" id="PTHR30349">
    <property type="entry name" value="PHAGE INTEGRASE-RELATED"/>
    <property type="match status" value="1"/>
</dbReference>
<dbReference type="InterPro" id="IPR002104">
    <property type="entry name" value="Integrase_catalytic"/>
</dbReference>
<dbReference type="GO" id="GO:0006310">
    <property type="term" value="P:DNA recombination"/>
    <property type="evidence" value="ECO:0007669"/>
    <property type="project" value="UniProtKB-KW"/>
</dbReference>
<organism evidence="3 4">
    <name type="scientific">Fischerella thermalis CCMEE 5318</name>
    <dbReference type="NCBI Taxonomy" id="2019666"/>
    <lineage>
        <taxon>Bacteria</taxon>
        <taxon>Bacillati</taxon>
        <taxon>Cyanobacteriota</taxon>
        <taxon>Cyanophyceae</taxon>
        <taxon>Nostocales</taxon>
        <taxon>Hapalosiphonaceae</taxon>
        <taxon>Fischerella</taxon>
    </lineage>
</organism>
<reference evidence="3 4" key="1">
    <citation type="submission" date="2017-07" db="EMBL/GenBank/DDBJ databases">
        <title>Genomes of Fischerella (Mastigocladus) sp. strains.</title>
        <authorList>
            <person name="Miller S.R."/>
        </authorList>
    </citation>
    <scope>NUCLEOTIDE SEQUENCE [LARGE SCALE GENOMIC DNA]</scope>
    <source>
        <strain evidence="3 4">CCMEE 5318</strain>
    </source>
</reference>
<dbReference type="RefSeq" id="WP_102180179.1">
    <property type="nucleotide sequence ID" value="NZ_NMQE01000037.1"/>
</dbReference>
<name>A0A2N6LNX0_9CYAN</name>
<protein>
    <submittedName>
        <fullName evidence="3">Integrase</fullName>
    </submittedName>
</protein>
<dbReference type="Gene3D" id="1.10.443.10">
    <property type="entry name" value="Intergrase catalytic core"/>
    <property type="match status" value="1"/>
</dbReference>